<reference evidence="1" key="1">
    <citation type="submission" date="2021-06" db="EMBL/GenBank/DDBJ databases">
        <authorList>
            <person name="Kallberg Y."/>
            <person name="Tangrot J."/>
            <person name="Rosling A."/>
        </authorList>
    </citation>
    <scope>NUCLEOTIDE SEQUENCE</scope>
    <source>
        <strain evidence="1">FL966</strain>
    </source>
</reference>
<dbReference type="OrthoDB" id="2438021at2759"/>
<keyword evidence="2" id="KW-1185">Reference proteome</keyword>
<evidence type="ECO:0000313" key="2">
    <source>
        <dbReference type="Proteomes" id="UP000789759"/>
    </source>
</evidence>
<name>A0A9N8W2W1_9GLOM</name>
<protein>
    <submittedName>
        <fullName evidence="1">19349_t:CDS:1</fullName>
    </submittedName>
</protein>
<organism evidence="1 2">
    <name type="scientific">Cetraspora pellucida</name>
    <dbReference type="NCBI Taxonomy" id="1433469"/>
    <lineage>
        <taxon>Eukaryota</taxon>
        <taxon>Fungi</taxon>
        <taxon>Fungi incertae sedis</taxon>
        <taxon>Mucoromycota</taxon>
        <taxon>Glomeromycotina</taxon>
        <taxon>Glomeromycetes</taxon>
        <taxon>Diversisporales</taxon>
        <taxon>Gigasporaceae</taxon>
        <taxon>Cetraspora</taxon>
    </lineage>
</organism>
<comment type="caution">
    <text evidence="1">The sequence shown here is derived from an EMBL/GenBank/DDBJ whole genome shotgun (WGS) entry which is preliminary data.</text>
</comment>
<dbReference type="Proteomes" id="UP000789759">
    <property type="component" value="Unassembled WGS sequence"/>
</dbReference>
<dbReference type="EMBL" id="CAJVQA010000327">
    <property type="protein sequence ID" value="CAG8469010.1"/>
    <property type="molecule type" value="Genomic_DNA"/>
</dbReference>
<accession>A0A9N8W2W1</accession>
<evidence type="ECO:0000313" key="1">
    <source>
        <dbReference type="EMBL" id="CAG8469010.1"/>
    </source>
</evidence>
<gene>
    <name evidence="1" type="ORF">CPELLU_LOCUS982</name>
</gene>
<proteinExistence type="predicted"/>
<sequence>MFKAIYKDPNNHLTWPKVLIVNKGTEYLGEYRDLLLSHSVKIIQAKSKYSTSIAERDHQEFEKHAYIHQDAVDFHLPLFERSVKKALKGKKIIADPSVKHHENEDGPERSFVREQLMKVGKVVYPPKWILKQY</sequence>
<dbReference type="AlphaFoldDB" id="A0A9N8W2W1"/>